<dbReference type="RefSeq" id="WP_120708503.1">
    <property type="nucleotide sequence ID" value="NZ_CP032695.1"/>
</dbReference>
<evidence type="ECO:0000259" key="1">
    <source>
        <dbReference type="Pfam" id="PF02036"/>
    </source>
</evidence>
<organism evidence="2 3">
    <name type="scientific">Rhizobium jaguaris</name>
    <dbReference type="NCBI Taxonomy" id="1312183"/>
    <lineage>
        <taxon>Bacteria</taxon>
        <taxon>Pseudomonadati</taxon>
        <taxon>Pseudomonadota</taxon>
        <taxon>Alphaproteobacteria</taxon>
        <taxon>Hyphomicrobiales</taxon>
        <taxon>Rhizobiaceae</taxon>
        <taxon>Rhizobium/Agrobacterium group</taxon>
        <taxon>Rhizobium</taxon>
    </lineage>
</organism>
<reference evidence="2 3" key="1">
    <citation type="submission" date="2018-10" db="EMBL/GenBank/DDBJ databases">
        <title>Rhizobium etli, R. leguminosarum and a new Rhizobium genospecies from Phaseolus dumosus.</title>
        <authorList>
            <person name="Ramirez-Puebla S.T."/>
            <person name="Rogel-Hernandez M.A."/>
            <person name="Guerrero G."/>
            <person name="Ormeno-Orrillo E."/>
            <person name="Martinez-Romero J.C."/>
            <person name="Negrete-Yankelevich S."/>
            <person name="Martinez-Romero E."/>
        </authorList>
    </citation>
    <scope>NUCLEOTIDE SEQUENCE [LARGE SCALE GENOMIC DNA]</scope>
    <source>
        <strain evidence="2 3">CCGE525</strain>
        <plasmid evidence="3">prccge525c</plasmid>
    </source>
</reference>
<protein>
    <submittedName>
        <fullName evidence="2">SCP2 domain-containing protein</fullName>
    </submittedName>
</protein>
<feature type="domain" description="SCP2" evidence="1">
    <location>
        <begin position="36"/>
        <end position="127"/>
    </location>
</feature>
<evidence type="ECO:0000313" key="3">
    <source>
        <dbReference type="Proteomes" id="UP000282195"/>
    </source>
</evidence>
<dbReference type="Proteomes" id="UP000282195">
    <property type="component" value="Plasmid pRCCGE525c"/>
</dbReference>
<keyword evidence="2" id="KW-0614">Plasmid</keyword>
<dbReference type="Pfam" id="PF02036">
    <property type="entry name" value="SCP2"/>
    <property type="match status" value="1"/>
</dbReference>
<dbReference type="InterPro" id="IPR036527">
    <property type="entry name" value="SCP2_sterol-bd_dom_sf"/>
</dbReference>
<gene>
    <name evidence="2" type="ORF">CCGE525_33775</name>
</gene>
<proteinExistence type="predicted"/>
<dbReference type="EMBL" id="CP032695">
    <property type="protein sequence ID" value="AYG63605.1"/>
    <property type="molecule type" value="Genomic_DNA"/>
</dbReference>
<geneLocation type="plasmid" evidence="3">
    <name>prccge525c</name>
</geneLocation>
<dbReference type="SUPFAM" id="SSF55718">
    <property type="entry name" value="SCP-like"/>
    <property type="match status" value="1"/>
</dbReference>
<evidence type="ECO:0000313" key="2">
    <source>
        <dbReference type="EMBL" id="AYG63605.1"/>
    </source>
</evidence>
<dbReference type="Gene3D" id="3.30.1050.10">
    <property type="entry name" value="SCP2 sterol-binding domain"/>
    <property type="match status" value="1"/>
</dbReference>
<dbReference type="OrthoDB" id="8479080at2"/>
<name>A0A387G2M1_9HYPH</name>
<keyword evidence="3" id="KW-1185">Reference proteome</keyword>
<accession>A0A387G2M1</accession>
<dbReference type="AlphaFoldDB" id="A0A387G2M1"/>
<dbReference type="KEGG" id="rjg:CCGE525_33775"/>
<sequence>MLIQPKLPGAIRVVPLPLAQRVATLLFDQVLTKHPALFDRLGCFETSRFAFIPNDLPFAFLICPAKKAIQTFRRGTRMAADATIEGPFFLLLALVEGRVDGDALFFSRRLTVTGNMEAVLALRNALDDNNIDLAEDLASTAGPLQSAVKVAIVFLRRHALTAEGLAWN</sequence>
<dbReference type="InterPro" id="IPR003033">
    <property type="entry name" value="SCP2_sterol-bd_dom"/>
</dbReference>